<dbReference type="Proteomes" id="UP001261871">
    <property type="component" value="Unassembled WGS sequence"/>
</dbReference>
<comment type="caution">
    <text evidence="1">The sequence shown here is derived from an EMBL/GenBank/DDBJ whole genome shotgun (WGS) entry which is preliminary data.</text>
</comment>
<evidence type="ECO:0000313" key="1">
    <source>
        <dbReference type="EMBL" id="MDR6844503.1"/>
    </source>
</evidence>
<dbReference type="RefSeq" id="WP_310004929.1">
    <property type="nucleotide sequence ID" value="NZ_JAVDTX010000002.1"/>
</dbReference>
<name>A0ABU1S0E3_9FLAO</name>
<reference evidence="1 2" key="1">
    <citation type="submission" date="2023-07" db="EMBL/GenBank/DDBJ databases">
        <title>Sorghum-associated microbial communities from plants grown in Nebraska, USA.</title>
        <authorList>
            <person name="Schachtman D."/>
        </authorList>
    </citation>
    <scope>NUCLEOTIDE SEQUENCE [LARGE SCALE GENOMIC DNA]</scope>
    <source>
        <strain evidence="1 2">BE124</strain>
    </source>
</reference>
<protein>
    <submittedName>
        <fullName evidence="1">Uncharacterized protein</fullName>
    </submittedName>
</protein>
<proteinExistence type="predicted"/>
<accession>A0ABU1S0E3</accession>
<keyword evidence="2" id="KW-1185">Reference proteome</keyword>
<dbReference type="EMBL" id="JAVDTX010000002">
    <property type="protein sequence ID" value="MDR6844503.1"/>
    <property type="molecule type" value="Genomic_DNA"/>
</dbReference>
<evidence type="ECO:0000313" key="2">
    <source>
        <dbReference type="Proteomes" id="UP001261871"/>
    </source>
</evidence>
<gene>
    <name evidence="1" type="ORF">J2W95_001194</name>
</gene>
<organism evidence="1 2">
    <name type="scientific">Flavobacterium granuli</name>
    <dbReference type="NCBI Taxonomy" id="280093"/>
    <lineage>
        <taxon>Bacteria</taxon>
        <taxon>Pseudomonadati</taxon>
        <taxon>Bacteroidota</taxon>
        <taxon>Flavobacteriia</taxon>
        <taxon>Flavobacteriales</taxon>
        <taxon>Flavobacteriaceae</taxon>
        <taxon>Flavobacterium</taxon>
    </lineage>
</organism>
<sequence length="59" mass="6946">MNDLEIKLRDLKFKKALLFAQIESLAEVEEKMFTKLGKLEAEILKLKKELIRTVENNLQ</sequence>